<dbReference type="RefSeq" id="XP_001437845.1">
    <property type="nucleotide sequence ID" value="XM_001437808.1"/>
</dbReference>
<evidence type="ECO:0000313" key="2">
    <source>
        <dbReference type="Proteomes" id="UP000000600"/>
    </source>
</evidence>
<reference evidence="1 2" key="1">
    <citation type="journal article" date="2006" name="Nature">
        <title>Global trends of whole-genome duplications revealed by the ciliate Paramecium tetraurelia.</title>
        <authorList>
            <consortium name="Genoscope"/>
            <person name="Aury J.-M."/>
            <person name="Jaillon O."/>
            <person name="Duret L."/>
            <person name="Noel B."/>
            <person name="Jubin C."/>
            <person name="Porcel B.M."/>
            <person name="Segurens B."/>
            <person name="Daubin V."/>
            <person name="Anthouard V."/>
            <person name="Aiach N."/>
            <person name="Arnaiz O."/>
            <person name="Billaut A."/>
            <person name="Beisson J."/>
            <person name="Blanc I."/>
            <person name="Bouhouche K."/>
            <person name="Camara F."/>
            <person name="Duharcourt S."/>
            <person name="Guigo R."/>
            <person name="Gogendeau D."/>
            <person name="Katinka M."/>
            <person name="Keller A.-M."/>
            <person name="Kissmehl R."/>
            <person name="Klotz C."/>
            <person name="Koll F."/>
            <person name="Le Moue A."/>
            <person name="Lepere C."/>
            <person name="Malinsky S."/>
            <person name="Nowacki M."/>
            <person name="Nowak J.K."/>
            <person name="Plattner H."/>
            <person name="Poulain J."/>
            <person name="Ruiz F."/>
            <person name="Serrano V."/>
            <person name="Zagulski M."/>
            <person name="Dessen P."/>
            <person name="Betermier M."/>
            <person name="Weissenbach J."/>
            <person name="Scarpelli C."/>
            <person name="Schachter V."/>
            <person name="Sperling L."/>
            <person name="Meyer E."/>
            <person name="Cohen J."/>
            <person name="Wincker P."/>
        </authorList>
    </citation>
    <scope>NUCLEOTIDE SEQUENCE [LARGE SCALE GENOMIC DNA]</scope>
    <source>
        <strain evidence="1 2">Stock d4-2</strain>
    </source>
</reference>
<protein>
    <recommendedName>
        <fullName evidence="3">Transmembrane protein</fullName>
    </recommendedName>
</protein>
<dbReference type="HOGENOM" id="CLU_981620_0_0_1"/>
<dbReference type="Proteomes" id="UP000000600">
    <property type="component" value="Unassembled WGS sequence"/>
</dbReference>
<dbReference type="GeneID" id="5023630"/>
<proteinExistence type="predicted"/>
<evidence type="ECO:0008006" key="3">
    <source>
        <dbReference type="Google" id="ProtNLM"/>
    </source>
</evidence>
<dbReference type="AlphaFoldDB" id="A0CI31"/>
<dbReference type="EMBL" id="CT868082">
    <property type="protein sequence ID" value="CAK70448.1"/>
    <property type="molecule type" value="Genomic_DNA"/>
</dbReference>
<organism evidence="1 2">
    <name type="scientific">Paramecium tetraurelia</name>
    <dbReference type="NCBI Taxonomy" id="5888"/>
    <lineage>
        <taxon>Eukaryota</taxon>
        <taxon>Sar</taxon>
        <taxon>Alveolata</taxon>
        <taxon>Ciliophora</taxon>
        <taxon>Intramacronucleata</taxon>
        <taxon>Oligohymenophorea</taxon>
        <taxon>Peniculida</taxon>
        <taxon>Parameciidae</taxon>
        <taxon>Paramecium</taxon>
    </lineage>
</organism>
<dbReference type="KEGG" id="ptm:GSPATT00038552001"/>
<gene>
    <name evidence="1" type="ORF">GSPATT00038552001</name>
</gene>
<keyword evidence="2" id="KW-1185">Reference proteome</keyword>
<name>A0CI31_PARTE</name>
<dbReference type="InParanoid" id="A0CI31"/>
<accession>A0CI31</accession>
<evidence type="ECO:0000313" key="1">
    <source>
        <dbReference type="EMBL" id="CAK70448.1"/>
    </source>
</evidence>
<sequence length="284" mass="34736">MKTICIFKFKFLSILLKQNQYSIIITILMPNHYQRELSLIEIKIIKLVIFYCYNNSQLKIVIVDIYNIQYQKVFYFILHITYYHNPHHYLFDKRFCYHYCLKNQIIQYLYSIKIFRNIVRQSILQLQYRSHLNINVLIQTLLLIFQIAISRQSEIISIIICVSEWVCQLILICLEYQPQLKYLHFLNLKKKIYIVQLQNTLFFFSQRWIFLQRSQLYIYQINIIYLIAGKQLNSIKSINLIEIILRINIQRFDNTASYSYSKYFITFLTRQYLINDIRNTNKVY</sequence>